<proteinExistence type="predicted"/>
<evidence type="ECO:0000256" key="1">
    <source>
        <dbReference type="ARBA" id="ARBA00023054"/>
    </source>
</evidence>
<dbReference type="FunFam" id="1.20.5.340:FF:000001">
    <property type="entry name" value="Tropomyosin alpha-1 chain isoform 2"/>
    <property type="match status" value="1"/>
</dbReference>
<dbReference type="AlphaFoldDB" id="A0AA36B2B7"/>
<dbReference type="EMBL" id="OX597820">
    <property type="protein sequence ID" value="CAI9725312.1"/>
    <property type="molecule type" value="Genomic_DNA"/>
</dbReference>
<reference evidence="3" key="1">
    <citation type="submission" date="2023-08" db="EMBL/GenBank/DDBJ databases">
        <authorList>
            <person name="Alioto T."/>
            <person name="Alioto T."/>
            <person name="Gomez Garrido J."/>
        </authorList>
    </citation>
    <scope>NUCLEOTIDE SEQUENCE</scope>
</reference>
<dbReference type="Gene3D" id="1.20.5.340">
    <property type="match status" value="1"/>
</dbReference>
<dbReference type="Gene3D" id="1.20.5.170">
    <property type="match status" value="1"/>
</dbReference>
<dbReference type="Proteomes" id="UP001162480">
    <property type="component" value="Chromosome 7"/>
</dbReference>
<protein>
    <recommendedName>
        <fullName evidence="5">Tropomyosin Tod p 1.0102</fullName>
    </recommendedName>
</protein>
<dbReference type="PANTHER" id="PTHR19269">
    <property type="entry name" value="TROPOMYOSIN"/>
    <property type="match status" value="1"/>
</dbReference>
<name>A0AA36B2B7_OCTVU</name>
<feature type="compositionally biased region" description="Basic and acidic residues" evidence="2">
    <location>
        <begin position="106"/>
        <end position="118"/>
    </location>
</feature>
<sequence>MEACKKKMNALILERVNALEKAEDISNKYQQLEEEKKKVDDELAWLQKKHGNLERDFDELTGQLEKTQDLLRYTEEKLSETESETQDLNRKINLLESDLSRSEGLLEEKRVQAEDDSTKLQSAESRALEAERNVEKLENDIDKLTKELGDEQAKYKTMCDDLEEACNQMVD</sequence>
<keyword evidence="1" id="KW-0175">Coiled coil</keyword>
<organism evidence="3 4">
    <name type="scientific">Octopus vulgaris</name>
    <name type="common">Common octopus</name>
    <dbReference type="NCBI Taxonomy" id="6645"/>
    <lineage>
        <taxon>Eukaryota</taxon>
        <taxon>Metazoa</taxon>
        <taxon>Spiralia</taxon>
        <taxon>Lophotrochozoa</taxon>
        <taxon>Mollusca</taxon>
        <taxon>Cephalopoda</taxon>
        <taxon>Coleoidea</taxon>
        <taxon>Octopodiformes</taxon>
        <taxon>Octopoda</taxon>
        <taxon>Incirrata</taxon>
        <taxon>Octopodidae</taxon>
        <taxon>Octopus</taxon>
    </lineage>
</organism>
<evidence type="ECO:0000313" key="3">
    <source>
        <dbReference type="EMBL" id="CAI9725312.1"/>
    </source>
</evidence>
<evidence type="ECO:0000256" key="2">
    <source>
        <dbReference type="SAM" id="MobiDB-lite"/>
    </source>
</evidence>
<evidence type="ECO:0000313" key="4">
    <source>
        <dbReference type="Proteomes" id="UP001162480"/>
    </source>
</evidence>
<keyword evidence="4" id="KW-1185">Reference proteome</keyword>
<gene>
    <name evidence="3" type="ORF">OCTVUL_1B006822</name>
</gene>
<evidence type="ECO:0008006" key="5">
    <source>
        <dbReference type="Google" id="ProtNLM"/>
    </source>
</evidence>
<feature type="region of interest" description="Disordered" evidence="2">
    <location>
        <begin position="106"/>
        <end position="131"/>
    </location>
</feature>
<accession>A0AA36B2B7</accession>
<dbReference type="SUPFAM" id="SSF57997">
    <property type="entry name" value="Tropomyosin"/>
    <property type="match status" value="1"/>
</dbReference>